<protein>
    <recommendedName>
        <fullName evidence="4">Stage II sporulation protein M</fullName>
    </recommendedName>
</protein>
<sequence>MVLREIISFHFVIAVFFTILGYISYSLLVENNIMEINLLINDYQNVMSEKEKAGFMMIFINNITFFSLVCVLPILNFIYLSVQFFNIGTYIYQIKSLAFLQQFTLLYRHSIFEILALMIAIYISYSLIQMSNTYLKSTDIDFPYRKRFKQLAFAYVVILVLTFVGALLEGNVHVLI</sequence>
<dbReference type="EMBL" id="JAUSUD010000014">
    <property type="protein sequence ID" value="MDQ0231655.1"/>
    <property type="molecule type" value="Genomic_DNA"/>
</dbReference>
<reference evidence="2 3" key="1">
    <citation type="submission" date="2023-07" db="EMBL/GenBank/DDBJ databases">
        <title>Genomic Encyclopedia of Type Strains, Phase IV (KMG-IV): sequencing the most valuable type-strain genomes for metagenomic binning, comparative biology and taxonomic classification.</title>
        <authorList>
            <person name="Goeker M."/>
        </authorList>
    </citation>
    <scope>NUCLEOTIDE SEQUENCE [LARGE SCALE GENOMIC DNA]</scope>
    <source>
        <strain evidence="2 3">DSM 29005</strain>
    </source>
</reference>
<keyword evidence="3" id="KW-1185">Reference proteome</keyword>
<comment type="caution">
    <text evidence="2">The sequence shown here is derived from an EMBL/GenBank/DDBJ whole genome shotgun (WGS) entry which is preliminary data.</text>
</comment>
<feature type="transmembrane region" description="Helical" evidence="1">
    <location>
        <begin position="6"/>
        <end position="28"/>
    </location>
</feature>
<feature type="transmembrane region" description="Helical" evidence="1">
    <location>
        <begin position="105"/>
        <end position="128"/>
    </location>
</feature>
<feature type="transmembrane region" description="Helical" evidence="1">
    <location>
        <begin position="148"/>
        <end position="168"/>
    </location>
</feature>
<keyword evidence="1" id="KW-1133">Transmembrane helix</keyword>
<evidence type="ECO:0000313" key="2">
    <source>
        <dbReference type="EMBL" id="MDQ0231655.1"/>
    </source>
</evidence>
<keyword evidence="1" id="KW-0472">Membrane</keyword>
<gene>
    <name evidence="2" type="ORF">J2S19_002939</name>
</gene>
<accession>A0ABT9ZH97</accession>
<evidence type="ECO:0008006" key="4">
    <source>
        <dbReference type="Google" id="ProtNLM"/>
    </source>
</evidence>
<proteinExistence type="predicted"/>
<organism evidence="2 3">
    <name type="scientific">Metabacillus malikii</name>
    <dbReference type="NCBI Taxonomy" id="1504265"/>
    <lineage>
        <taxon>Bacteria</taxon>
        <taxon>Bacillati</taxon>
        <taxon>Bacillota</taxon>
        <taxon>Bacilli</taxon>
        <taxon>Bacillales</taxon>
        <taxon>Bacillaceae</taxon>
        <taxon>Metabacillus</taxon>
    </lineage>
</organism>
<dbReference type="RefSeq" id="WP_307342977.1">
    <property type="nucleotide sequence ID" value="NZ_JAUSUD010000014.1"/>
</dbReference>
<feature type="transmembrane region" description="Helical" evidence="1">
    <location>
        <begin position="59"/>
        <end position="85"/>
    </location>
</feature>
<dbReference type="Pfam" id="PF01944">
    <property type="entry name" value="SpoIIM"/>
    <property type="match status" value="1"/>
</dbReference>
<dbReference type="InterPro" id="IPR002798">
    <property type="entry name" value="SpoIIM-like"/>
</dbReference>
<evidence type="ECO:0000256" key="1">
    <source>
        <dbReference type="SAM" id="Phobius"/>
    </source>
</evidence>
<evidence type="ECO:0000313" key="3">
    <source>
        <dbReference type="Proteomes" id="UP001234495"/>
    </source>
</evidence>
<name>A0ABT9ZH97_9BACI</name>
<dbReference type="Proteomes" id="UP001234495">
    <property type="component" value="Unassembled WGS sequence"/>
</dbReference>
<keyword evidence="1" id="KW-0812">Transmembrane</keyword>